<dbReference type="PROSITE" id="PS50931">
    <property type="entry name" value="HTH_LYSR"/>
    <property type="match status" value="1"/>
</dbReference>
<dbReference type="InterPro" id="IPR036390">
    <property type="entry name" value="WH_DNA-bd_sf"/>
</dbReference>
<evidence type="ECO:0000256" key="2">
    <source>
        <dbReference type="ARBA" id="ARBA00023015"/>
    </source>
</evidence>
<accession>A0A3E1R8M1</accession>
<proteinExistence type="inferred from homology"/>
<dbReference type="Proteomes" id="UP000260665">
    <property type="component" value="Unassembled WGS sequence"/>
</dbReference>
<dbReference type="InterPro" id="IPR005119">
    <property type="entry name" value="LysR_subst-bd"/>
</dbReference>
<evidence type="ECO:0000313" key="6">
    <source>
        <dbReference type="EMBL" id="RFO95706.1"/>
    </source>
</evidence>
<evidence type="ECO:0000256" key="4">
    <source>
        <dbReference type="ARBA" id="ARBA00023163"/>
    </source>
</evidence>
<evidence type="ECO:0000313" key="7">
    <source>
        <dbReference type="Proteomes" id="UP000260665"/>
    </source>
</evidence>
<dbReference type="InterPro" id="IPR000847">
    <property type="entry name" value="LysR_HTH_N"/>
</dbReference>
<evidence type="ECO:0000259" key="5">
    <source>
        <dbReference type="PROSITE" id="PS50931"/>
    </source>
</evidence>
<evidence type="ECO:0000256" key="3">
    <source>
        <dbReference type="ARBA" id="ARBA00023125"/>
    </source>
</evidence>
<keyword evidence="3" id="KW-0238">DNA-binding</keyword>
<dbReference type="Pfam" id="PF00126">
    <property type="entry name" value="HTH_1"/>
    <property type="match status" value="1"/>
</dbReference>
<dbReference type="InterPro" id="IPR058163">
    <property type="entry name" value="LysR-type_TF_proteobact-type"/>
</dbReference>
<dbReference type="GO" id="GO:0003677">
    <property type="term" value="F:DNA binding"/>
    <property type="evidence" value="ECO:0007669"/>
    <property type="project" value="UniProtKB-KW"/>
</dbReference>
<sequence length="307" mass="34188">MKAAEDKKGYRRLLPSLTALVEFEAAARLGSFTKAADELGVTQPAVSRQVRGLEEMLGAPLFHRQHRAIVLTSEGETLYAVVAESMKRIAGAFDRISGGQHVQELVLATTAAFSRFRVMPRLGDLRRMLPQLRLRLTTQMFTADLRHNEVDLAVRYGNGKWSDGSATLLYDEEVFPVCSARWLQENPAPQSLAELARAPLIESLSTSEGWMGWEEWFLLAGALRQKLDFTLQCSLYTDAVQATLLGQGVTLGWSRLLQEQLHSGELVRLGTASVKTRNAYYAVVPHGRSPNHSVSQLIAWLQKDRPD</sequence>
<dbReference type="PANTHER" id="PTHR30537">
    <property type="entry name" value="HTH-TYPE TRANSCRIPTIONAL REGULATOR"/>
    <property type="match status" value="1"/>
</dbReference>
<keyword evidence="2" id="KW-0805">Transcription regulation</keyword>
<dbReference type="FunFam" id="1.10.10.10:FF:000001">
    <property type="entry name" value="LysR family transcriptional regulator"/>
    <property type="match status" value="1"/>
</dbReference>
<dbReference type="Gene3D" id="1.10.10.10">
    <property type="entry name" value="Winged helix-like DNA-binding domain superfamily/Winged helix DNA-binding domain"/>
    <property type="match status" value="1"/>
</dbReference>
<dbReference type="Gene3D" id="3.40.190.10">
    <property type="entry name" value="Periplasmic binding protein-like II"/>
    <property type="match status" value="2"/>
</dbReference>
<feature type="domain" description="HTH lysR-type" evidence="5">
    <location>
        <begin position="15"/>
        <end position="72"/>
    </location>
</feature>
<dbReference type="OrthoDB" id="8591238at2"/>
<dbReference type="SUPFAM" id="SSF46785">
    <property type="entry name" value="Winged helix' DNA-binding domain"/>
    <property type="match status" value="1"/>
</dbReference>
<comment type="caution">
    <text evidence="6">The sequence shown here is derived from an EMBL/GenBank/DDBJ whole genome shotgun (WGS) entry which is preliminary data.</text>
</comment>
<evidence type="ECO:0000256" key="1">
    <source>
        <dbReference type="ARBA" id="ARBA00009437"/>
    </source>
</evidence>
<dbReference type="PRINTS" id="PR00039">
    <property type="entry name" value="HTHLYSR"/>
</dbReference>
<dbReference type="PANTHER" id="PTHR30537:SF5">
    <property type="entry name" value="HTH-TYPE TRANSCRIPTIONAL ACTIVATOR TTDR-RELATED"/>
    <property type="match status" value="1"/>
</dbReference>
<reference evidence="6 7" key="1">
    <citation type="submission" date="2018-05" db="EMBL/GenBank/DDBJ databases">
        <title>Rhodoferax soyangensis sp.nov., isolated from an oligotrophic freshwater lake.</title>
        <authorList>
            <person name="Park M."/>
        </authorList>
    </citation>
    <scope>NUCLEOTIDE SEQUENCE [LARGE SCALE GENOMIC DNA]</scope>
    <source>
        <strain evidence="6 7">IMCC26218</strain>
    </source>
</reference>
<dbReference type="Pfam" id="PF03466">
    <property type="entry name" value="LysR_substrate"/>
    <property type="match status" value="1"/>
</dbReference>
<dbReference type="AlphaFoldDB" id="A0A3E1R8M1"/>
<dbReference type="EMBL" id="QFZK01000013">
    <property type="protein sequence ID" value="RFO95706.1"/>
    <property type="molecule type" value="Genomic_DNA"/>
</dbReference>
<dbReference type="GO" id="GO:0003700">
    <property type="term" value="F:DNA-binding transcription factor activity"/>
    <property type="evidence" value="ECO:0007669"/>
    <property type="project" value="InterPro"/>
</dbReference>
<organism evidence="6 7">
    <name type="scientific">Rhodoferax lacus</name>
    <dbReference type="NCBI Taxonomy" id="2184758"/>
    <lineage>
        <taxon>Bacteria</taxon>
        <taxon>Pseudomonadati</taxon>
        <taxon>Pseudomonadota</taxon>
        <taxon>Betaproteobacteria</taxon>
        <taxon>Burkholderiales</taxon>
        <taxon>Comamonadaceae</taxon>
        <taxon>Rhodoferax</taxon>
    </lineage>
</organism>
<gene>
    <name evidence="6" type="ORF">DIC66_17070</name>
</gene>
<dbReference type="InterPro" id="IPR036388">
    <property type="entry name" value="WH-like_DNA-bd_sf"/>
</dbReference>
<keyword evidence="7" id="KW-1185">Reference proteome</keyword>
<name>A0A3E1R8M1_9BURK</name>
<protein>
    <submittedName>
        <fullName evidence="6">LysR family transcriptional regulator</fullName>
    </submittedName>
</protein>
<dbReference type="SUPFAM" id="SSF53850">
    <property type="entry name" value="Periplasmic binding protein-like II"/>
    <property type="match status" value="1"/>
</dbReference>
<dbReference type="RefSeq" id="WP_117179311.1">
    <property type="nucleotide sequence ID" value="NZ_QFZK01000013.1"/>
</dbReference>
<keyword evidence="4" id="KW-0804">Transcription</keyword>
<comment type="similarity">
    <text evidence="1">Belongs to the LysR transcriptional regulatory family.</text>
</comment>